<feature type="domain" description="FHA" evidence="3">
    <location>
        <begin position="38"/>
        <end position="89"/>
    </location>
</feature>
<dbReference type="Pfam" id="PF00498">
    <property type="entry name" value="FHA"/>
    <property type="match status" value="1"/>
</dbReference>
<dbReference type="SMART" id="SM00240">
    <property type="entry name" value="FHA"/>
    <property type="match status" value="1"/>
</dbReference>
<dbReference type="Gene3D" id="2.60.200.20">
    <property type="match status" value="1"/>
</dbReference>
<dbReference type="PANTHER" id="PTHR21712">
    <property type="entry name" value="PRE-RRNA-PROCESSING PROTEIN FHL1"/>
    <property type="match status" value="1"/>
</dbReference>
<dbReference type="InterPro" id="IPR008984">
    <property type="entry name" value="SMAD_FHA_dom_sf"/>
</dbReference>
<feature type="region of interest" description="Disordered" evidence="2">
    <location>
        <begin position="264"/>
        <end position="294"/>
    </location>
</feature>
<dbReference type="GO" id="GO:0005634">
    <property type="term" value="C:nucleus"/>
    <property type="evidence" value="ECO:0007669"/>
    <property type="project" value="UniProtKB-ARBA"/>
</dbReference>
<evidence type="ECO:0000256" key="1">
    <source>
        <dbReference type="ARBA" id="ARBA00023242"/>
    </source>
</evidence>
<feature type="region of interest" description="Disordered" evidence="2">
    <location>
        <begin position="125"/>
        <end position="152"/>
    </location>
</feature>
<dbReference type="InterPro" id="IPR045178">
    <property type="entry name" value="Fhl1/FHA1"/>
</dbReference>
<dbReference type="EMBL" id="HBIB01008183">
    <property type="protein sequence ID" value="CAE0242896.1"/>
    <property type="molecule type" value="Transcribed_RNA"/>
</dbReference>
<keyword evidence="1" id="KW-0539">Nucleus</keyword>
<evidence type="ECO:0000259" key="3">
    <source>
        <dbReference type="PROSITE" id="PS50006"/>
    </source>
</evidence>
<evidence type="ECO:0000256" key="2">
    <source>
        <dbReference type="SAM" id="MobiDB-lite"/>
    </source>
</evidence>
<proteinExistence type="predicted"/>
<feature type="compositionally biased region" description="Acidic residues" evidence="2">
    <location>
        <begin position="273"/>
        <end position="283"/>
    </location>
</feature>
<dbReference type="PROSITE" id="PS50006">
    <property type="entry name" value="FHA_DOMAIN"/>
    <property type="match status" value="1"/>
</dbReference>
<evidence type="ECO:0000313" key="4">
    <source>
        <dbReference type="EMBL" id="CAE0242896.1"/>
    </source>
</evidence>
<dbReference type="SUPFAM" id="SSF49879">
    <property type="entry name" value="SMAD/FHA domain"/>
    <property type="match status" value="1"/>
</dbReference>
<dbReference type="GO" id="GO:0060962">
    <property type="term" value="P:regulation of ribosomal protein gene transcription by RNA polymerase II"/>
    <property type="evidence" value="ECO:0007669"/>
    <property type="project" value="InterPro"/>
</dbReference>
<protein>
    <recommendedName>
        <fullName evidence="3">FHA domain-containing protein</fullName>
    </recommendedName>
</protein>
<dbReference type="InterPro" id="IPR000253">
    <property type="entry name" value="FHA_dom"/>
</dbReference>
<dbReference type="AlphaFoldDB" id="A0A7S3G1C3"/>
<dbReference type="GO" id="GO:0043565">
    <property type="term" value="F:sequence-specific DNA binding"/>
    <property type="evidence" value="ECO:0007669"/>
    <property type="project" value="TreeGrafter"/>
</dbReference>
<accession>A0A7S3G1C3</accession>
<gene>
    <name evidence="4" type="ORF">PBIL07802_LOCUS5061</name>
</gene>
<dbReference type="PANTHER" id="PTHR21712:SF29">
    <property type="entry name" value="PRE-RRNA-PROCESSING PROTEIN FHL1"/>
    <property type="match status" value="1"/>
</dbReference>
<sequence>MSGETPFAFFKLAGPALDKPFYLTEKYKKTEGGPSLSIIVGRGDQVDVPILGDKAISREHARIFFDFPERTFKIACLGRNGLLVDGSKVGKGETHPLSSKCKLEIGKKYFYVLFPITENSLPHGSTIKGSSPLSKKRKSNGQMENGKPAKKMRGGDEFIPLLLNAFEDFKGMEVKSSDIISHIERKHADIIEEFNDIRGIFHRVVKKPELGIVMLEPPEGARGKLYTLEKYLKDRSRILGSAKKNKETPEKEAAVGLVKEVVTAETPRAKDDDREDDGGDILDDVFSSGSDSDD</sequence>
<reference evidence="4" key="1">
    <citation type="submission" date="2021-01" db="EMBL/GenBank/DDBJ databases">
        <authorList>
            <person name="Corre E."/>
            <person name="Pelletier E."/>
            <person name="Niang G."/>
            <person name="Scheremetjew M."/>
            <person name="Finn R."/>
            <person name="Kale V."/>
            <person name="Holt S."/>
            <person name="Cochrane G."/>
            <person name="Meng A."/>
            <person name="Brown T."/>
            <person name="Cohen L."/>
        </authorList>
    </citation>
    <scope>NUCLEOTIDE SEQUENCE</scope>
    <source>
        <strain evidence="4">NIES-2562</strain>
    </source>
</reference>
<organism evidence="4">
    <name type="scientific">Palpitomonas bilix</name>
    <dbReference type="NCBI Taxonomy" id="652834"/>
    <lineage>
        <taxon>Eukaryota</taxon>
        <taxon>Eukaryota incertae sedis</taxon>
    </lineage>
</organism>
<name>A0A7S3G1C3_9EUKA</name>
<feature type="compositionally biased region" description="Low complexity" evidence="2">
    <location>
        <begin position="284"/>
        <end position="294"/>
    </location>
</feature>